<keyword evidence="2" id="KW-1185">Reference proteome</keyword>
<protein>
    <submittedName>
        <fullName evidence="1">Uncharacterized protein</fullName>
    </submittedName>
</protein>
<dbReference type="Proteomes" id="UP000676885">
    <property type="component" value="Chromosome"/>
</dbReference>
<evidence type="ECO:0000313" key="2">
    <source>
        <dbReference type="Proteomes" id="UP000676885"/>
    </source>
</evidence>
<reference evidence="1 2" key="1">
    <citation type="submission" date="2021-05" db="EMBL/GenBank/DDBJ databases">
        <title>Novel species in genus Arthrobacter.</title>
        <authorList>
            <person name="Zhang G."/>
        </authorList>
    </citation>
    <scope>NUCLEOTIDE SEQUENCE [LARGE SCALE GENOMIC DNA]</scope>
    <source>
        <strain evidence="2">zg-ZUI227</strain>
    </source>
</reference>
<dbReference type="EMBL" id="CP076022">
    <property type="protein sequence ID" value="QWC10727.1"/>
    <property type="molecule type" value="Genomic_DNA"/>
</dbReference>
<proteinExistence type="predicted"/>
<accession>A0A975R0Z4</accession>
<name>A0A975R0Z4_9MICC</name>
<sequence>MSKILNRQSDGTWHEPEVPGYAAEAELQHILAEHPELIPGVSTDAVTCREFQSAAGPADVVVVGTDSVYANVKARVGQ</sequence>
<dbReference type="RefSeq" id="WP_210229957.1">
    <property type="nucleotide sequence ID" value="NZ_CP076022.1"/>
</dbReference>
<gene>
    <name evidence="1" type="ORF">KKR91_03630</name>
</gene>
<organism evidence="1 2">
    <name type="scientific">Arthrobacter jiangjiafuii</name>
    <dbReference type="NCBI Taxonomy" id="2817475"/>
    <lineage>
        <taxon>Bacteria</taxon>
        <taxon>Bacillati</taxon>
        <taxon>Actinomycetota</taxon>
        <taxon>Actinomycetes</taxon>
        <taxon>Micrococcales</taxon>
        <taxon>Micrococcaceae</taxon>
        <taxon>Arthrobacter</taxon>
    </lineage>
</organism>
<evidence type="ECO:0000313" key="1">
    <source>
        <dbReference type="EMBL" id="QWC10727.1"/>
    </source>
</evidence>
<dbReference type="KEGG" id="ajg:KKR91_03630"/>
<dbReference type="AlphaFoldDB" id="A0A975R0Z4"/>